<feature type="domain" description="tRNA-guanine(15) transglycosylase-like" evidence="6">
    <location>
        <begin position="57"/>
        <end position="416"/>
    </location>
</feature>
<feature type="binding site" evidence="5">
    <location>
        <position position="358"/>
    </location>
    <ligand>
        <name>Zn(2+)</name>
        <dbReference type="ChEBI" id="CHEBI:29105"/>
    </ligand>
</feature>
<feature type="binding site" evidence="5">
    <location>
        <position position="353"/>
    </location>
    <ligand>
        <name>Zn(2+)</name>
        <dbReference type="ChEBI" id="CHEBI:29105"/>
    </ligand>
</feature>
<evidence type="ECO:0000256" key="5">
    <source>
        <dbReference type="HAMAP-Rule" id="MF_03043"/>
    </source>
</evidence>
<evidence type="ECO:0000256" key="3">
    <source>
        <dbReference type="ARBA" id="ARBA00022723"/>
    </source>
</evidence>
<dbReference type="PANTHER" id="PTHR46064:SF1">
    <property type="entry name" value="QUEUINE TRNA-RIBOSYLTRANSFERASE ACCESSORY SUBUNIT 2"/>
    <property type="match status" value="1"/>
</dbReference>
<dbReference type="InterPro" id="IPR002616">
    <property type="entry name" value="tRNA_ribo_trans-like"/>
</dbReference>
<dbReference type="EMBL" id="MBFS01002291">
    <property type="protein sequence ID" value="PVU99242.1"/>
    <property type="molecule type" value="Genomic_DNA"/>
</dbReference>
<feature type="binding site" evidence="5">
    <location>
        <position position="355"/>
    </location>
    <ligand>
        <name>Zn(2+)</name>
        <dbReference type="ChEBI" id="CHEBI:29105"/>
    </ligand>
</feature>
<comment type="subunit">
    <text evidence="5">Heterodimer of a catalytic subunit and an accessory subunit.</text>
</comment>
<dbReference type="STRING" id="133381.A0A2T9Z3T3"/>
<dbReference type="SUPFAM" id="SSF51713">
    <property type="entry name" value="tRNA-guanine transglycosylase"/>
    <property type="match status" value="1"/>
</dbReference>
<dbReference type="InterPro" id="IPR028592">
    <property type="entry name" value="QTRTD1"/>
</dbReference>
<comment type="caution">
    <text evidence="7">The sequence shown here is derived from an EMBL/GenBank/DDBJ whole genome shotgun (WGS) entry which is preliminary data.</text>
</comment>
<sequence length="462" mass="52293">MKLTFTEIASCSHKFDYSNLSKSFNQVFNARAGNILFERQPDPNSLKTSPNSEDKIALKTPAVVNYTKFGLQPHTLPDMESKQYKPSINQVFLEHFIEHNDSPLLTFKEGLHPFLALDSADKILLLDALDHSHVNRTSYVPSNSFVQAETSGGLRKINTEFYSTIINTQNPDIYIPISDHIFMSISDAEKGKRIKKSVDRSISWITKINDQIKNRPVLFLPLMGSTDKASRERFLESVSSVKYSGVVICDYGIKPSLFKQLEIANYSLSCVDTNLPRYLVGFSAPDEVVVSVQNGIDLFSSIYPYSVTEQGRASTYTFFVKNLPGEESPSNESSINLFDPKYKDDFKPISSDCSCYTCSKHTRAYIYHLLSTQEMLATVLLQSHNVHVYLEFFKDIRKSISDGTFADDSISFLNYYSSKFSLNTSTDPTNTRSLAFNEISTFDPKKSTPTTKEKIKRFTQVE</sequence>
<dbReference type="InterPro" id="IPR050852">
    <property type="entry name" value="Queuine_tRNA-ribosyltrfase"/>
</dbReference>
<evidence type="ECO:0000256" key="4">
    <source>
        <dbReference type="ARBA" id="ARBA00022833"/>
    </source>
</evidence>
<comment type="cofactor">
    <cofactor evidence="5">
        <name>Zn(2+)</name>
        <dbReference type="ChEBI" id="CHEBI:29105"/>
    </cofactor>
    <text evidence="5">Binds 1 zinc ion per subunit.</text>
</comment>
<evidence type="ECO:0000313" key="8">
    <source>
        <dbReference type="Proteomes" id="UP000245609"/>
    </source>
</evidence>
<comment type="similarity">
    <text evidence="5">Belongs to the queuine tRNA-ribosyltransferase family. QTRT2 subfamily.</text>
</comment>
<organism evidence="7 8">
    <name type="scientific">Smittium megazygosporum</name>
    <dbReference type="NCBI Taxonomy" id="133381"/>
    <lineage>
        <taxon>Eukaryota</taxon>
        <taxon>Fungi</taxon>
        <taxon>Fungi incertae sedis</taxon>
        <taxon>Zoopagomycota</taxon>
        <taxon>Kickxellomycotina</taxon>
        <taxon>Harpellomycetes</taxon>
        <taxon>Harpellales</taxon>
        <taxon>Legeriomycetaceae</taxon>
        <taxon>Smittium</taxon>
    </lineage>
</organism>
<evidence type="ECO:0000256" key="1">
    <source>
        <dbReference type="ARBA" id="ARBA00022490"/>
    </source>
</evidence>
<dbReference type="GO" id="GO:0006400">
    <property type="term" value="P:tRNA modification"/>
    <property type="evidence" value="ECO:0007669"/>
    <property type="project" value="InterPro"/>
</dbReference>
<proteinExistence type="inferred from homology"/>
<keyword evidence="3 5" id="KW-0479">Metal-binding</keyword>
<name>A0A2T9Z3T3_9FUNG</name>
<reference evidence="7 8" key="1">
    <citation type="journal article" date="2018" name="MBio">
        <title>Comparative Genomics Reveals the Core Gene Toolbox for the Fungus-Insect Symbiosis.</title>
        <authorList>
            <person name="Wang Y."/>
            <person name="Stata M."/>
            <person name="Wang W."/>
            <person name="Stajich J.E."/>
            <person name="White M.M."/>
            <person name="Moncalvo J.M."/>
        </authorList>
    </citation>
    <scope>NUCLEOTIDE SEQUENCE [LARGE SCALE GENOMIC DNA]</scope>
    <source>
        <strain evidence="7 8">SC-DP-2</strain>
    </source>
</reference>
<dbReference type="OrthoDB" id="27601at2759"/>
<keyword evidence="2 5" id="KW-0819">tRNA processing</keyword>
<keyword evidence="8" id="KW-1185">Reference proteome</keyword>
<gene>
    <name evidence="7" type="ORF">BB560_005540</name>
</gene>
<feature type="binding site" evidence="5">
    <location>
        <position position="384"/>
    </location>
    <ligand>
        <name>Zn(2+)</name>
        <dbReference type="ChEBI" id="CHEBI:29105"/>
    </ligand>
</feature>
<dbReference type="GO" id="GO:0046872">
    <property type="term" value="F:metal ion binding"/>
    <property type="evidence" value="ECO:0007669"/>
    <property type="project" value="UniProtKB-KW"/>
</dbReference>
<keyword evidence="1 5" id="KW-0963">Cytoplasm</keyword>
<dbReference type="NCBIfam" id="TIGR00449">
    <property type="entry name" value="tgt_general"/>
    <property type="match status" value="1"/>
</dbReference>
<dbReference type="HAMAP" id="MF_03043">
    <property type="entry name" value="QTRT2"/>
    <property type="match status" value="1"/>
</dbReference>
<protein>
    <recommendedName>
        <fullName evidence="5">Queuine tRNA-ribosyltransferase accessory subunit 2</fullName>
    </recommendedName>
    <alternativeName>
        <fullName evidence="5">Queuine tRNA-ribosyltransferase domain-containing protein 1</fullName>
    </alternativeName>
</protein>
<evidence type="ECO:0000313" key="7">
    <source>
        <dbReference type="EMBL" id="PVU99242.1"/>
    </source>
</evidence>
<dbReference type="GO" id="GO:0005737">
    <property type="term" value="C:cytoplasm"/>
    <property type="evidence" value="ECO:0007669"/>
    <property type="project" value="UniProtKB-SubCell"/>
</dbReference>
<dbReference type="Pfam" id="PF01702">
    <property type="entry name" value="TGT"/>
    <property type="match status" value="1"/>
</dbReference>
<dbReference type="GO" id="GO:0008479">
    <property type="term" value="F:tRNA-guanosine(34) queuine transglycosylase activity"/>
    <property type="evidence" value="ECO:0007669"/>
    <property type="project" value="UniProtKB-UniRule"/>
</dbReference>
<dbReference type="AlphaFoldDB" id="A0A2T9Z3T3"/>
<comment type="subcellular location">
    <subcellularLocation>
        <location evidence="5">Cytoplasm</location>
    </subcellularLocation>
</comment>
<evidence type="ECO:0000256" key="2">
    <source>
        <dbReference type="ARBA" id="ARBA00022694"/>
    </source>
</evidence>
<dbReference type="Proteomes" id="UP000245609">
    <property type="component" value="Unassembled WGS sequence"/>
</dbReference>
<dbReference type="PANTHER" id="PTHR46064">
    <property type="entry name" value="QUEUINE TRNA-RIBOSYLTRANSFERASE ACCESSORY SUBUNIT 2"/>
    <property type="match status" value="1"/>
</dbReference>
<dbReference type="InterPro" id="IPR036511">
    <property type="entry name" value="TGT-like_sf"/>
</dbReference>
<dbReference type="Gene3D" id="3.20.20.105">
    <property type="entry name" value="Queuine tRNA-ribosyltransferase-like"/>
    <property type="match status" value="1"/>
</dbReference>
<keyword evidence="4 5" id="KW-0862">Zinc</keyword>
<comment type="function">
    <text evidence="5">Non-catalytic subunit of the queuine tRNA-ribosyltransferase (TGT) that catalyzes the base-exchange of a guanine (G) residue with queuine (Q) at position 34 (anticodon wobble position) in tRNAs with GU(N) anticodons (tRNA-Asp, -Asn, -His and -Tyr), resulting in the hypermodified nucleoside queuosine (7-(((4,5-cis-dihydroxy-2-cyclopenten-1-yl)amino)methyl)-7-deazaguanosine).</text>
</comment>
<accession>A0A2T9Z3T3</accession>
<evidence type="ECO:0000259" key="6">
    <source>
        <dbReference type="Pfam" id="PF01702"/>
    </source>
</evidence>